<dbReference type="EMBL" id="CP000493">
    <property type="protein sequence ID" value="ABM81067.1"/>
    <property type="molecule type" value="Genomic_DNA"/>
</dbReference>
<evidence type="ECO:0000313" key="2">
    <source>
        <dbReference type="Proteomes" id="UP000002593"/>
    </source>
</evidence>
<protein>
    <submittedName>
        <fullName evidence="1">Uncharacterized protein</fullName>
    </submittedName>
</protein>
<dbReference type="OrthoDB" id="15498at2157"/>
<proteinExistence type="predicted"/>
<accession>A2BM56</accession>
<dbReference type="AlphaFoldDB" id="A2BM56"/>
<dbReference type="RefSeq" id="WP_011822385.1">
    <property type="nucleotide sequence ID" value="NC_008818.1"/>
</dbReference>
<dbReference type="Proteomes" id="UP000002593">
    <property type="component" value="Chromosome"/>
</dbReference>
<evidence type="ECO:0000313" key="1">
    <source>
        <dbReference type="EMBL" id="ABM81067.1"/>
    </source>
</evidence>
<dbReference type="STRING" id="415426.Hbut_1235"/>
<gene>
    <name evidence="1" type="ordered locus">Hbut_1235</name>
</gene>
<dbReference type="KEGG" id="hbu:Hbut_1235"/>
<organism evidence="1 2">
    <name type="scientific">Hyperthermus butylicus (strain DSM 5456 / JCM 9403 / PLM1-5)</name>
    <dbReference type="NCBI Taxonomy" id="415426"/>
    <lineage>
        <taxon>Archaea</taxon>
        <taxon>Thermoproteota</taxon>
        <taxon>Thermoprotei</taxon>
        <taxon>Desulfurococcales</taxon>
        <taxon>Pyrodictiaceae</taxon>
        <taxon>Hyperthermus</taxon>
    </lineage>
</organism>
<keyword evidence="2" id="KW-1185">Reference proteome</keyword>
<dbReference type="EnsemblBacteria" id="ABM81067">
    <property type="protein sequence ID" value="ABM81067"/>
    <property type="gene ID" value="Hbut_1235"/>
</dbReference>
<dbReference type="HOGENOM" id="CLU_1639945_0_0_2"/>
<name>A2BM56_HYPBU</name>
<dbReference type="GeneID" id="4781917"/>
<sequence>MELTSVESLQAATTPTLVEKEVTATPREVALTASMASLLERLGIECSECREHAYDLLAHYLRGIDAKYVDGVAEIASRKRNHFTVLVDVWGEDGLIAALEYLASNACDKDILSEIVADILAAMDYDADARRLIVKILPRMSCEELQGLIAAMLLVPPRVKR</sequence>
<reference evidence="1 2" key="1">
    <citation type="journal article" date="2007" name="Archaea">
        <title>The genome of Hyperthermus butylicus: a sulfur-reducing, peptide fermenting, neutrophilic Crenarchaeote growing up to 108 degrees C.</title>
        <authorList>
            <person name="Brugger K."/>
            <person name="Chen L."/>
            <person name="Stark M."/>
            <person name="Zibat A."/>
            <person name="Redder P."/>
            <person name="Ruepp A."/>
            <person name="Awayez M."/>
            <person name="She Q."/>
            <person name="Garrett R.A."/>
            <person name="Klenk H.P."/>
        </authorList>
    </citation>
    <scope>NUCLEOTIDE SEQUENCE [LARGE SCALE GENOMIC DNA]</scope>
    <source>
        <strain evidence="2">DSM 5456 / JCM 9403 / PLM1-5</strain>
    </source>
</reference>